<reference evidence="3 4" key="1">
    <citation type="submission" date="2019-08" db="EMBL/GenBank/DDBJ databases">
        <title>Deep-cultivation of Planctomycetes and their phenomic and genomic characterization uncovers novel biology.</title>
        <authorList>
            <person name="Wiegand S."/>
            <person name="Jogler M."/>
            <person name="Boedeker C."/>
            <person name="Pinto D."/>
            <person name="Vollmers J."/>
            <person name="Rivas-Marin E."/>
            <person name="Kohn T."/>
            <person name="Peeters S.H."/>
            <person name="Heuer A."/>
            <person name="Rast P."/>
            <person name="Oberbeckmann S."/>
            <person name="Bunk B."/>
            <person name="Jeske O."/>
            <person name="Meyerdierks A."/>
            <person name="Storesund J.E."/>
            <person name="Kallscheuer N."/>
            <person name="Luecker S."/>
            <person name="Lage O.M."/>
            <person name="Pohl T."/>
            <person name="Merkel B.J."/>
            <person name="Hornburger P."/>
            <person name="Mueller R.-W."/>
            <person name="Bruemmer F."/>
            <person name="Labrenz M."/>
            <person name="Spormann A.M."/>
            <person name="Op den Camp H."/>
            <person name="Overmann J."/>
            <person name="Amann R."/>
            <person name="Jetten M.S.M."/>
            <person name="Mascher T."/>
            <person name="Medema M.H."/>
            <person name="Devos D.P."/>
            <person name="Kaster A.-K."/>
            <person name="Ovreas L."/>
            <person name="Rohde M."/>
            <person name="Galperin M.Y."/>
            <person name="Jogler C."/>
        </authorList>
    </citation>
    <scope>NUCLEOTIDE SEQUENCE [LARGE SCALE GENOMIC DNA]</scope>
    <source>
        <strain evidence="3 4">DSM 8797</strain>
    </source>
</reference>
<name>A0ABX5YIU3_9PLAN</name>
<dbReference type="RefSeq" id="WP_154931381.1">
    <property type="nucleotide sequence ID" value="NZ_CP042910.1"/>
</dbReference>
<proteinExistence type="predicted"/>
<keyword evidence="4" id="KW-1185">Reference proteome</keyword>
<dbReference type="PROSITE" id="PS50234">
    <property type="entry name" value="VWFA"/>
    <property type="match status" value="1"/>
</dbReference>
<feature type="compositionally biased region" description="Polar residues" evidence="1">
    <location>
        <begin position="45"/>
        <end position="61"/>
    </location>
</feature>
<dbReference type="InterPro" id="IPR002035">
    <property type="entry name" value="VWF_A"/>
</dbReference>
<evidence type="ECO:0000313" key="4">
    <source>
        <dbReference type="Proteomes" id="UP000322887"/>
    </source>
</evidence>
<dbReference type="Gene3D" id="3.40.50.410">
    <property type="entry name" value="von Willebrand factor, type A domain"/>
    <property type="match status" value="1"/>
</dbReference>
<dbReference type="GeneID" id="98646069"/>
<sequence>MQPPSSHSDSQMRWNQGLGVSTLVHLLIIGSLSLIFEHQLDRQRSTSTDTIQTRWTPTQDQQEPEIQELVPVVIQKQSPSNSALLSRLPLIADRTSAPDPESQSSYLQGPLPQATQFEESLTTKYGSEIVGALLTSTALGNGENGSDSGNGNGRFFGINPQSKKIVYVVDSSNSMNFPHESEGKTRLGRVKLELARAIHSMDEDQQFFVIFFSDMAIPMPARALQPATNQAKKKYLNWVARVPGIGTTEPYQALLLALSLQPDTIYFLTDGQFDPVIVKSFNKVAAQKYRNQKVTVNGICFGSLEGEQTIRELAENNSGTFTFIP</sequence>
<evidence type="ECO:0000313" key="3">
    <source>
        <dbReference type="EMBL" id="QEG15596.1"/>
    </source>
</evidence>
<dbReference type="Pfam" id="PF13519">
    <property type="entry name" value="VWA_2"/>
    <property type="match status" value="1"/>
</dbReference>
<feature type="domain" description="VWFA" evidence="2">
    <location>
        <begin position="164"/>
        <end position="325"/>
    </location>
</feature>
<organism evidence="3 4">
    <name type="scientific">Gimesia maris</name>
    <dbReference type="NCBI Taxonomy" id="122"/>
    <lineage>
        <taxon>Bacteria</taxon>
        <taxon>Pseudomonadati</taxon>
        <taxon>Planctomycetota</taxon>
        <taxon>Planctomycetia</taxon>
        <taxon>Planctomycetales</taxon>
        <taxon>Planctomycetaceae</taxon>
        <taxon>Gimesia</taxon>
    </lineage>
</organism>
<evidence type="ECO:0000259" key="2">
    <source>
        <dbReference type="PROSITE" id="PS50234"/>
    </source>
</evidence>
<gene>
    <name evidence="3" type="ORF">GmarT_14380</name>
</gene>
<protein>
    <recommendedName>
        <fullName evidence="2">VWFA domain-containing protein</fullName>
    </recommendedName>
</protein>
<accession>A0ABX5YIU3</accession>
<dbReference type="InterPro" id="IPR036465">
    <property type="entry name" value="vWFA_dom_sf"/>
</dbReference>
<dbReference type="CDD" id="cd00198">
    <property type="entry name" value="vWFA"/>
    <property type="match status" value="1"/>
</dbReference>
<feature type="region of interest" description="Disordered" evidence="1">
    <location>
        <begin position="43"/>
        <end position="63"/>
    </location>
</feature>
<dbReference type="Proteomes" id="UP000322887">
    <property type="component" value="Chromosome"/>
</dbReference>
<dbReference type="EMBL" id="CP042910">
    <property type="protein sequence ID" value="QEG15596.1"/>
    <property type="molecule type" value="Genomic_DNA"/>
</dbReference>
<evidence type="ECO:0000256" key="1">
    <source>
        <dbReference type="SAM" id="MobiDB-lite"/>
    </source>
</evidence>
<dbReference type="SUPFAM" id="SSF53300">
    <property type="entry name" value="vWA-like"/>
    <property type="match status" value="1"/>
</dbReference>